<evidence type="ECO:0000256" key="3">
    <source>
        <dbReference type="ARBA" id="ARBA00022801"/>
    </source>
</evidence>
<dbReference type="GO" id="GO:0003925">
    <property type="term" value="F:G protein activity"/>
    <property type="evidence" value="ECO:0007669"/>
    <property type="project" value="UniProtKB-EC"/>
</dbReference>
<evidence type="ECO:0000256" key="4">
    <source>
        <dbReference type="ARBA" id="ARBA00048098"/>
    </source>
</evidence>
<dbReference type="AlphaFoldDB" id="A0A0A1CTP6"/>
<evidence type="ECO:0000256" key="2">
    <source>
        <dbReference type="ARBA" id="ARBA00011984"/>
    </source>
</evidence>
<name>A0A0A1CTP6_SCHMD</name>
<dbReference type="Gene3D" id="3.40.50.300">
    <property type="entry name" value="P-loop containing nucleotide triphosphate hydrolases"/>
    <property type="match status" value="1"/>
</dbReference>
<feature type="non-terminal residue" evidence="5">
    <location>
        <position position="184"/>
    </location>
</feature>
<proteinExistence type="evidence at transcript level"/>
<dbReference type="PROSITE" id="PS51421">
    <property type="entry name" value="RAS"/>
    <property type="match status" value="1"/>
</dbReference>
<dbReference type="PRINTS" id="PR00449">
    <property type="entry name" value="RASTRNSFRMNG"/>
</dbReference>
<evidence type="ECO:0000256" key="1">
    <source>
        <dbReference type="ARBA" id="ARBA00008344"/>
    </source>
</evidence>
<comment type="catalytic activity">
    <reaction evidence="4">
        <text>GTP + H2O = GDP + phosphate + H(+)</text>
        <dbReference type="Rhea" id="RHEA:19669"/>
        <dbReference type="ChEBI" id="CHEBI:15377"/>
        <dbReference type="ChEBI" id="CHEBI:15378"/>
        <dbReference type="ChEBI" id="CHEBI:37565"/>
        <dbReference type="ChEBI" id="CHEBI:43474"/>
        <dbReference type="ChEBI" id="CHEBI:58189"/>
        <dbReference type="EC" id="3.6.5.2"/>
    </reaction>
</comment>
<accession>A0A0A1CTP6</accession>
<dbReference type="PANTHER" id="PTHR45704">
    <property type="entry name" value="RAS-LIKE FAMILY MEMBER 11"/>
    <property type="match status" value="1"/>
</dbReference>
<organism evidence="5">
    <name type="scientific">Schmidtea mediterranea</name>
    <name type="common">Freshwater planarian flatworm</name>
    <dbReference type="NCBI Taxonomy" id="79327"/>
    <lineage>
        <taxon>Eukaryota</taxon>
        <taxon>Metazoa</taxon>
        <taxon>Spiralia</taxon>
        <taxon>Lophotrochozoa</taxon>
        <taxon>Platyhelminthes</taxon>
        <taxon>Rhabditophora</taxon>
        <taxon>Seriata</taxon>
        <taxon>Tricladida</taxon>
        <taxon>Continenticola</taxon>
        <taxon>Geoplanoidea</taxon>
        <taxon>Dugesiidae</taxon>
        <taxon>Schmidtea</taxon>
    </lineage>
</organism>
<dbReference type="InterPro" id="IPR001806">
    <property type="entry name" value="Small_GTPase"/>
</dbReference>
<dbReference type="InterPro" id="IPR051065">
    <property type="entry name" value="Ras-related_GTPase"/>
</dbReference>
<sequence length="184" mass="21628">REQPILRRKRASFTDIFKILVLGDEKVGKTALIVRFLTKKFIGEYENNLEMKYRHTELIDNNQVLVEVCDSCRNTNGIDENIKWADGFILMYDITKYSTFETIQELKNKIFEVKKTNLVPIIVVGNKIDMDHRKLVDKIEVEQFITENTFLFAEISVSTSVDQVREVFRTICREINATKRRSRT</sequence>
<dbReference type="SUPFAM" id="SSF52540">
    <property type="entry name" value="P-loop containing nucleoside triphosphate hydrolases"/>
    <property type="match status" value="1"/>
</dbReference>
<gene>
    <name evidence="5" type="primary">rerg</name>
</gene>
<keyword evidence="3" id="KW-0378">Hydrolase</keyword>
<dbReference type="SMART" id="SM00173">
    <property type="entry name" value="RAS"/>
    <property type="match status" value="1"/>
</dbReference>
<dbReference type="SMART" id="SM00174">
    <property type="entry name" value="RHO"/>
    <property type="match status" value="1"/>
</dbReference>
<dbReference type="InterPro" id="IPR005225">
    <property type="entry name" value="Small_GTP-bd"/>
</dbReference>
<evidence type="ECO:0000313" key="5">
    <source>
        <dbReference type="EMBL" id="AIX99547.1"/>
    </source>
</evidence>
<comment type="similarity">
    <text evidence="1">Belongs to the small GTPase superfamily. Ras family.</text>
</comment>
<dbReference type="NCBIfam" id="TIGR00231">
    <property type="entry name" value="small_GTP"/>
    <property type="match status" value="1"/>
</dbReference>
<dbReference type="Pfam" id="PF00071">
    <property type="entry name" value="Ras"/>
    <property type="match status" value="1"/>
</dbReference>
<protein>
    <recommendedName>
        <fullName evidence="2">small monomeric GTPase</fullName>
        <ecNumber evidence="2">3.6.5.2</ecNumber>
    </recommendedName>
</protein>
<reference evidence="5" key="1">
    <citation type="journal article" date="2014" name="PLoS Genet.">
        <title>COE Loss-of-Function Analysis Reveals a Genetic Program Underlying Maintenance and Regeneration of the Nervous System in Planarians.</title>
        <authorList>
            <person name="Cowles M.W."/>
            <person name="Omuro K.C."/>
            <person name="Stanley B.N."/>
            <person name="Quintanilla C.G."/>
            <person name="Zayas R.M."/>
        </authorList>
    </citation>
    <scope>NUCLEOTIDE SEQUENCE</scope>
</reference>
<dbReference type="PROSITE" id="PS51419">
    <property type="entry name" value="RAB"/>
    <property type="match status" value="1"/>
</dbReference>
<dbReference type="SMART" id="SM00175">
    <property type="entry name" value="RAB"/>
    <property type="match status" value="1"/>
</dbReference>
<dbReference type="EC" id="3.6.5.2" evidence="2"/>
<dbReference type="OrthoDB" id="18798at2759"/>
<dbReference type="EMBL" id="KJ187189">
    <property type="protein sequence ID" value="AIX99547.1"/>
    <property type="molecule type" value="mRNA"/>
</dbReference>
<dbReference type="GO" id="GO:0005525">
    <property type="term" value="F:GTP binding"/>
    <property type="evidence" value="ECO:0007669"/>
    <property type="project" value="InterPro"/>
</dbReference>
<feature type="non-terminal residue" evidence="5">
    <location>
        <position position="1"/>
    </location>
</feature>
<dbReference type="InterPro" id="IPR027417">
    <property type="entry name" value="P-loop_NTPase"/>
</dbReference>